<evidence type="ECO:0000313" key="5">
    <source>
        <dbReference type="Proteomes" id="UP001210211"/>
    </source>
</evidence>
<comment type="caution">
    <text evidence="4">The sequence shown here is derived from an EMBL/GenBank/DDBJ whole genome shotgun (WGS) entry which is preliminary data.</text>
</comment>
<evidence type="ECO:0000313" key="4">
    <source>
        <dbReference type="EMBL" id="KAJ3707286.1"/>
    </source>
</evidence>
<comment type="function">
    <text evidence="1">Specifically recognizes and binds N6-methyladenosine (m6A)-containing RNAs, and regulates mRNA stability. M6A is a modification present at internal sites of mRNAs and some non-coding RNAs and plays a role in mRNA stability and processing.</text>
</comment>
<proteinExistence type="inferred from homology"/>
<dbReference type="GO" id="GO:0005737">
    <property type="term" value="C:cytoplasm"/>
    <property type="evidence" value="ECO:0007669"/>
    <property type="project" value="TreeGrafter"/>
</dbReference>
<accession>A0AAD6A056</accession>
<feature type="compositionally biased region" description="Basic and acidic residues" evidence="2">
    <location>
        <begin position="616"/>
        <end position="626"/>
    </location>
</feature>
<feature type="domain" description="YTH" evidence="3">
    <location>
        <begin position="397"/>
        <end position="534"/>
    </location>
</feature>
<feature type="compositionally biased region" description="Low complexity" evidence="2">
    <location>
        <begin position="240"/>
        <end position="252"/>
    </location>
</feature>
<dbReference type="InterPro" id="IPR007275">
    <property type="entry name" value="YTH_domain"/>
</dbReference>
<evidence type="ECO:0000256" key="1">
    <source>
        <dbReference type="RuleBase" id="RU369095"/>
    </source>
</evidence>
<dbReference type="InterPro" id="IPR045168">
    <property type="entry name" value="YTH_prot"/>
</dbReference>
<dbReference type="Pfam" id="PF04146">
    <property type="entry name" value="YTH"/>
    <property type="match status" value="1"/>
</dbReference>
<evidence type="ECO:0000256" key="2">
    <source>
        <dbReference type="SAM" id="MobiDB-lite"/>
    </source>
</evidence>
<reference evidence="4 5" key="1">
    <citation type="journal article" date="2022" name="Cell">
        <title>Repeat-based holocentromeres influence genome architecture and karyotype evolution.</title>
        <authorList>
            <person name="Hofstatter P.G."/>
            <person name="Thangavel G."/>
            <person name="Lux T."/>
            <person name="Neumann P."/>
            <person name="Vondrak T."/>
            <person name="Novak P."/>
            <person name="Zhang M."/>
            <person name="Costa L."/>
            <person name="Castellani M."/>
            <person name="Scott A."/>
            <person name="Toegelov H."/>
            <person name="Fuchs J."/>
            <person name="Mata-Sucre Y."/>
            <person name="Dias Y."/>
            <person name="Vanzela A.L.L."/>
            <person name="Huettel B."/>
            <person name="Almeida C.C.S."/>
            <person name="Simkova H."/>
            <person name="Souza G."/>
            <person name="Pedrosa-Harand A."/>
            <person name="Macas J."/>
            <person name="Mayer K.F.X."/>
            <person name="Houben A."/>
            <person name="Marques A."/>
        </authorList>
    </citation>
    <scope>NUCLEOTIDE SEQUENCE [LARGE SCALE GENOMIC DNA]</scope>
    <source>
        <strain evidence="4">RhyTen1mFocal</strain>
    </source>
</reference>
<dbReference type="GO" id="GO:0061157">
    <property type="term" value="P:mRNA destabilization"/>
    <property type="evidence" value="ECO:0007669"/>
    <property type="project" value="TreeGrafter"/>
</dbReference>
<sequence>MATVSPASDQATDLLQNLTLDTKIQKSETTVATDKPTVASNVSAPTIPADRSLTPLLQESGDSSMYYVSGGYPATYYYGMYGGSPNMWSDGELSSPGVYGDMYHGGYGYVSYGHYPSPGSPAPSLDGSFYGTQQYQFPGSFYQPQIPKKATYTKRSSTSTQGDVSTSKVSDTATISADATNPGSKSMNGNKNWKKGSYAKVATGNGVASSSYPNQTWAGKKSPWSEGNFSSDKQNVPAVTSTGSTTGLNGNNKLQGRNQNLRPLPHYTPSSRPTTQGFMNRMYPYNGMGLYTNNTLRPNLGFGSHLYGSRLAGGWGPLMGVNDKQKPKGRGNGFNFFSNENFDGLSELNRGPRTGRPKIQTCQTGLSVNSGTEKESALPAEQDCYNREDFADTYADAKFFVIKSYSEDDVHKSVKYSVWASTPNGNKKLDAAYKEAKEKAGSCPVFLFFSVNTSGQFVGVAEMVGPVDFNKTLEYWQQDKWSGYFPLKWHIVKDVPNNVLKHIILENNESKPVTNSRDTQEVKLEQGIEMLKLFKSHANKTSILEDFPFYDTRETIMRDRKAKQKQLLKKVLPDGEKNEKDVANIKSSTQKPSELDSALHRDSIEDANGEQNAFKENVKASKDVKTTPEKLPFAKVVANGC</sequence>
<dbReference type="GO" id="GO:0003729">
    <property type="term" value="F:mRNA binding"/>
    <property type="evidence" value="ECO:0007669"/>
    <property type="project" value="UniProtKB-UniRule"/>
</dbReference>
<evidence type="ECO:0000259" key="3">
    <source>
        <dbReference type="PROSITE" id="PS50882"/>
    </source>
</evidence>
<dbReference type="PROSITE" id="PS50882">
    <property type="entry name" value="YTH"/>
    <property type="match status" value="1"/>
</dbReference>
<feature type="region of interest" description="Disordered" evidence="2">
    <location>
        <begin position="152"/>
        <end position="192"/>
    </location>
</feature>
<dbReference type="AlphaFoldDB" id="A0AAD6A056"/>
<organism evidence="4 5">
    <name type="scientific">Rhynchospora tenuis</name>
    <dbReference type="NCBI Taxonomy" id="198213"/>
    <lineage>
        <taxon>Eukaryota</taxon>
        <taxon>Viridiplantae</taxon>
        <taxon>Streptophyta</taxon>
        <taxon>Embryophyta</taxon>
        <taxon>Tracheophyta</taxon>
        <taxon>Spermatophyta</taxon>
        <taxon>Magnoliopsida</taxon>
        <taxon>Liliopsida</taxon>
        <taxon>Poales</taxon>
        <taxon>Cyperaceae</taxon>
        <taxon>Cyperoideae</taxon>
        <taxon>Rhynchosporeae</taxon>
        <taxon>Rhynchospora</taxon>
    </lineage>
</organism>
<keyword evidence="1" id="KW-0694">RNA-binding</keyword>
<gene>
    <name evidence="4" type="ORF">LUZ61_010991</name>
</gene>
<dbReference type="PANTHER" id="PTHR12357:SF99">
    <property type="entry name" value="YTH DOMAIN-CONTAINING PROTEIN ECT2-RELATED"/>
    <property type="match status" value="1"/>
</dbReference>
<feature type="compositionally biased region" description="Polar residues" evidence="2">
    <location>
        <begin position="153"/>
        <end position="191"/>
    </location>
</feature>
<dbReference type="PANTHER" id="PTHR12357">
    <property type="entry name" value="YTH YT521-B HOMOLOGY DOMAIN-CONTAINING"/>
    <property type="match status" value="1"/>
</dbReference>
<keyword evidence="5" id="KW-1185">Reference proteome</keyword>
<dbReference type="EMBL" id="JAMRDG010000001">
    <property type="protein sequence ID" value="KAJ3707286.1"/>
    <property type="molecule type" value="Genomic_DNA"/>
</dbReference>
<name>A0AAD6A056_9POAL</name>
<comment type="similarity">
    <text evidence="1">Belongs to the YTHDF family.</text>
</comment>
<protein>
    <recommendedName>
        <fullName evidence="1">YTH domain-containing family protein</fullName>
    </recommendedName>
</protein>
<dbReference type="CDD" id="cd21134">
    <property type="entry name" value="YTH"/>
    <property type="match status" value="1"/>
</dbReference>
<feature type="region of interest" description="Disordered" evidence="2">
    <location>
        <begin position="210"/>
        <end position="276"/>
    </location>
</feature>
<dbReference type="Proteomes" id="UP001210211">
    <property type="component" value="Unassembled WGS sequence"/>
</dbReference>
<feature type="region of interest" description="Disordered" evidence="2">
    <location>
        <begin position="607"/>
        <end position="626"/>
    </location>
</feature>
<dbReference type="Gene3D" id="3.10.590.10">
    <property type="entry name" value="ph1033 like domains"/>
    <property type="match status" value="1"/>
</dbReference>
<feature type="compositionally biased region" description="Polar residues" evidence="2">
    <location>
        <begin position="225"/>
        <end position="239"/>
    </location>
</feature>
<dbReference type="GO" id="GO:1990247">
    <property type="term" value="F:N6-methyladenosine-containing RNA reader activity"/>
    <property type="evidence" value="ECO:0007669"/>
    <property type="project" value="UniProtKB-UniRule"/>
</dbReference>